<keyword evidence="2" id="KW-1185">Reference proteome</keyword>
<dbReference type="VEuPathDB" id="FungiDB:TEQG_06616"/>
<dbReference type="EMBL" id="DS995763">
    <property type="protein sequence ID" value="EGE07631.1"/>
    <property type="molecule type" value="Genomic_DNA"/>
</dbReference>
<reference evidence="2" key="1">
    <citation type="journal article" date="2012" name="MBio">
        <title>Comparative genome analysis of Trichophyton rubrum and related dermatophytes reveals candidate genes involved in infection.</title>
        <authorList>
            <person name="Martinez D.A."/>
            <person name="Oliver B.G."/>
            <person name="Graeser Y."/>
            <person name="Goldberg J.M."/>
            <person name="Li W."/>
            <person name="Martinez-Rossi N.M."/>
            <person name="Monod M."/>
            <person name="Shelest E."/>
            <person name="Barton R.C."/>
            <person name="Birch E."/>
            <person name="Brakhage A.A."/>
            <person name="Chen Z."/>
            <person name="Gurr S.J."/>
            <person name="Heiman D."/>
            <person name="Heitman J."/>
            <person name="Kosti I."/>
            <person name="Rossi A."/>
            <person name="Saif S."/>
            <person name="Samalova M."/>
            <person name="Saunders C.W."/>
            <person name="Shea T."/>
            <person name="Summerbell R.C."/>
            <person name="Xu J."/>
            <person name="Young S."/>
            <person name="Zeng Q."/>
            <person name="Birren B.W."/>
            <person name="Cuomo C.A."/>
            <person name="White T.C."/>
        </authorList>
    </citation>
    <scope>NUCLEOTIDE SEQUENCE [LARGE SCALE GENOMIC DNA]</scope>
    <source>
        <strain evidence="2">ATCC MYA-4606 / CBS 127.97</strain>
    </source>
</reference>
<protein>
    <submittedName>
        <fullName evidence="1">Uncharacterized protein</fullName>
    </submittedName>
</protein>
<organism evidence="1 2">
    <name type="scientific">Trichophyton equinum (strain ATCC MYA-4606 / CBS 127.97)</name>
    <name type="common">Horse ringworm fungus</name>
    <dbReference type="NCBI Taxonomy" id="559882"/>
    <lineage>
        <taxon>Eukaryota</taxon>
        <taxon>Fungi</taxon>
        <taxon>Dikarya</taxon>
        <taxon>Ascomycota</taxon>
        <taxon>Pezizomycotina</taxon>
        <taxon>Eurotiomycetes</taxon>
        <taxon>Eurotiomycetidae</taxon>
        <taxon>Onygenales</taxon>
        <taxon>Arthrodermataceae</taxon>
        <taxon>Trichophyton</taxon>
    </lineage>
</organism>
<evidence type="ECO:0000313" key="1">
    <source>
        <dbReference type="EMBL" id="EGE07631.1"/>
    </source>
</evidence>
<sequence>MGWLAGWLAGGYGMGTPPSSTPAAHACHLPRARKVRVCLEECTEYDGYPVTPTQPDITSLISCRCCASPAGFSWFSHRSHASFTDVWRRQEKDKTFCFTDQRAMHPYDLVINTMNLGVNHNRDRKVYIFAC</sequence>
<name>F2Q0G3_TRIEC</name>
<dbReference type="HOGENOM" id="CLU_1929093_0_0_1"/>
<dbReference type="AlphaFoldDB" id="F2Q0G3"/>
<accession>F2Q0G3</accession>
<evidence type="ECO:0000313" key="2">
    <source>
        <dbReference type="Proteomes" id="UP000009169"/>
    </source>
</evidence>
<proteinExistence type="predicted"/>
<gene>
    <name evidence="1" type="ORF">TEQG_06616</name>
</gene>
<dbReference type="Proteomes" id="UP000009169">
    <property type="component" value="Unassembled WGS sequence"/>
</dbReference>